<evidence type="ECO:0000259" key="1">
    <source>
        <dbReference type="PROSITE" id="PS51644"/>
    </source>
</evidence>
<dbReference type="Proteomes" id="UP001596353">
    <property type="component" value="Unassembled WGS sequence"/>
</dbReference>
<dbReference type="InterPro" id="IPR021139">
    <property type="entry name" value="NYN"/>
</dbReference>
<dbReference type="CDD" id="cd10146">
    <property type="entry name" value="LabA_like_C"/>
    <property type="match status" value="1"/>
</dbReference>
<dbReference type="PANTHER" id="PTHR35811">
    <property type="entry name" value="SLR1870 PROTEIN"/>
    <property type="match status" value="1"/>
</dbReference>
<dbReference type="InterPro" id="IPR041966">
    <property type="entry name" value="LOTUS-like"/>
</dbReference>
<sequence>MTDQIRNTAPRDRPLLAVLIDADNVPAKHATKIMREVASIGEPALRRVYGDWSNPHLKGWKQPIHELGLVAHQETSNSTGKNATDIGLVIHAMDILHGGKFDAFVIVSSDSDFTALVNRLREDGLTVIGIGEAKTNPALRNVYNRFILIENIPDPDAPKTVRESNAKADKALPLFEEAMDKIDAEDGWYNLGQVGQAIQASHPDFDTRTYGHSKLSALVAALTALETEKNGNRLVIRPKN</sequence>
<evidence type="ECO:0000313" key="2">
    <source>
        <dbReference type="EMBL" id="MFC6760006.1"/>
    </source>
</evidence>
<dbReference type="Gene3D" id="3.30.420.610">
    <property type="entry name" value="LOTUS domain-like"/>
    <property type="match status" value="1"/>
</dbReference>
<evidence type="ECO:0000313" key="3">
    <source>
        <dbReference type="Proteomes" id="UP001596353"/>
    </source>
</evidence>
<reference evidence="3" key="1">
    <citation type="journal article" date="2019" name="Int. J. Syst. Evol. Microbiol.">
        <title>The Global Catalogue of Microorganisms (GCM) 10K type strain sequencing project: providing services to taxonomists for standard genome sequencing and annotation.</title>
        <authorList>
            <consortium name="The Broad Institute Genomics Platform"/>
            <consortium name="The Broad Institute Genome Sequencing Center for Infectious Disease"/>
            <person name="Wu L."/>
            <person name="Ma J."/>
        </authorList>
    </citation>
    <scope>NUCLEOTIDE SEQUENCE [LARGE SCALE GENOMIC DNA]</scope>
    <source>
        <strain evidence="3">CCUG 66188</strain>
    </source>
</reference>
<organism evidence="2 3">
    <name type="scientific">Sulfitobacter porphyrae</name>
    <dbReference type="NCBI Taxonomy" id="1246864"/>
    <lineage>
        <taxon>Bacteria</taxon>
        <taxon>Pseudomonadati</taxon>
        <taxon>Pseudomonadota</taxon>
        <taxon>Alphaproteobacteria</taxon>
        <taxon>Rhodobacterales</taxon>
        <taxon>Roseobacteraceae</taxon>
        <taxon>Sulfitobacter</taxon>
    </lineage>
</organism>
<gene>
    <name evidence="2" type="ORF">ACFQFQ_11715</name>
</gene>
<dbReference type="Pfam" id="PF01936">
    <property type="entry name" value="NYN"/>
    <property type="match status" value="1"/>
</dbReference>
<dbReference type="InterPro" id="IPR025605">
    <property type="entry name" value="OST-HTH/LOTUS_dom"/>
</dbReference>
<keyword evidence="3" id="KW-1185">Reference proteome</keyword>
<dbReference type="EMBL" id="JBHSWG010000001">
    <property type="protein sequence ID" value="MFC6760006.1"/>
    <property type="molecule type" value="Genomic_DNA"/>
</dbReference>
<dbReference type="PROSITE" id="PS51644">
    <property type="entry name" value="HTH_OST"/>
    <property type="match status" value="1"/>
</dbReference>
<proteinExistence type="predicted"/>
<dbReference type="PANTHER" id="PTHR35811:SF1">
    <property type="entry name" value="HTH OST-TYPE DOMAIN-CONTAINING PROTEIN"/>
    <property type="match status" value="1"/>
</dbReference>
<dbReference type="Gene3D" id="3.40.50.1010">
    <property type="entry name" value="5'-nuclease"/>
    <property type="match status" value="1"/>
</dbReference>
<name>A0ABW2B438_9RHOB</name>
<dbReference type="Pfam" id="PF12872">
    <property type="entry name" value="OST-HTH"/>
    <property type="match status" value="1"/>
</dbReference>
<feature type="domain" description="HTH OST-type" evidence="1">
    <location>
        <begin position="167"/>
        <end position="240"/>
    </location>
</feature>
<protein>
    <submittedName>
        <fullName evidence="2">NYN domain-containing protein</fullName>
    </submittedName>
</protein>
<dbReference type="CDD" id="cd11297">
    <property type="entry name" value="PIN_LabA-like_N_1"/>
    <property type="match status" value="1"/>
</dbReference>
<comment type="caution">
    <text evidence="2">The sequence shown here is derived from an EMBL/GenBank/DDBJ whole genome shotgun (WGS) entry which is preliminary data.</text>
</comment>
<accession>A0ABW2B438</accession>